<dbReference type="OrthoDB" id="2758692at2759"/>
<evidence type="ECO:0000313" key="3">
    <source>
        <dbReference type="EMBL" id="TBU25797.1"/>
    </source>
</evidence>
<proteinExistence type="predicted"/>
<feature type="compositionally biased region" description="Polar residues" evidence="1">
    <location>
        <begin position="264"/>
        <end position="276"/>
    </location>
</feature>
<feature type="compositionally biased region" description="Low complexity" evidence="1">
    <location>
        <begin position="16"/>
        <end position="42"/>
    </location>
</feature>
<accession>A0A4Q9MGB5</accession>
<keyword evidence="2" id="KW-0472">Membrane</keyword>
<dbReference type="Proteomes" id="UP000292957">
    <property type="component" value="Unassembled WGS sequence"/>
</dbReference>
<reference evidence="3" key="1">
    <citation type="submission" date="2019-01" db="EMBL/GenBank/DDBJ databases">
        <title>Draft genome sequences of three monokaryotic isolates of the white-rot basidiomycete fungus Dichomitus squalens.</title>
        <authorList>
            <consortium name="DOE Joint Genome Institute"/>
            <person name="Lopez S.C."/>
            <person name="Andreopoulos B."/>
            <person name="Pangilinan J."/>
            <person name="Lipzen A."/>
            <person name="Riley R."/>
            <person name="Ahrendt S."/>
            <person name="Ng V."/>
            <person name="Barry K."/>
            <person name="Daum C."/>
            <person name="Grigoriev I.V."/>
            <person name="Hilden K.S."/>
            <person name="Makela M.R."/>
            <person name="de Vries R.P."/>
        </authorList>
    </citation>
    <scope>NUCLEOTIDE SEQUENCE [LARGE SCALE GENOMIC DNA]</scope>
    <source>
        <strain evidence="3">OM18370.1</strain>
    </source>
</reference>
<feature type="region of interest" description="Disordered" evidence="1">
    <location>
        <begin position="174"/>
        <end position="194"/>
    </location>
</feature>
<feature type="region of interest" description="Disordered" evidence="1">
    <location>
        <begin position="252"/>
        <end position="287"/>
    </location>
</feature>
<keyword evidence="2" id="KW-1133">Transmembrane helix</keyword>
<feature type="region of interest" description="Disordered" evidence="1">
    <location>
        <begin position="1"/>
        <end position="45"/>
    </location>
</feature>
<sequence length="287" mass="30240">MDGVSTIFVETNPPKSTSTTVIPTISTSNTSSRKPSSSPLASIPVSTAPDNTSLVASLLPSASSSHPSLAESTIVGIATSLGAALLLLAFGVWYAVRRKRRRAKVQISESTIADLDQEYEATASTREALLSAQSDIEKLRDGQRSSVAGTVGVSRCSTIVQTSSFEPFLNHGAAQAVPSPTSTSEKRSTGAAASGTITNVALSLASEERPHPTVELGSEDPGNRHVWEENVDDGREHDGRHTRLFRYEADGGVRLAGGPLDGGDSSTEVDQLNDSMVVTMPPPYSRY</sequence>
<protein>
    <submittedName>
        <fullName evidence="3">Uncharacterized protein</fullName>
    </submittedName>
</protein>
<gene>
    <name evidence="3" type="ORF">BD311DRAFT_727210</name>
</gene>
<dbReference type="AlphaFoldDB" id="A0A4Q9MGB5"/>
<feature type="region of interest" description="Disordered" evidence="1">
    <location>
        <begin position="206"/>
        <end position="225"/>
    </location>
</feature>
<organism evidence="3">
    <name type="scientific">Dichomitus squalens</name>
    <dbReference type="NCBI Taxonomy" id="114155"/>
    <lineage>
        <taxon>Eukaryota</taxon>
        <taxon>Fungi</taxon>
        <taxon>Dikarya</taxon>
        <taxon>Basidiomycota</taxon>
        <taxon>Agaricomycotina</taxon>
        <taxon>Agaricomycetes</taxon>
        <taxon>Polyporales</taxon>
        <taxon>Polyporaceae</taxon>
        <taxon>Dichomitus</taxon>
    </lineage>
</organism>
<keyword evidence="2" id="KW-0812">Transmembrane</keyword>
<dbReference type="EMBL" id="ML143455">
    <property type="protein sequence ID" value="TBU25797.1"/>
    <property type="molecule type" value="Genomic_DNA"/>
</dbReference>
<evidence type="ECO:0000256" key="2">
    <source>
        <dbReference type="SAM" id="Phobius"/>
    </source>
</evidence>
<feature type="transmembrane region" description="Helical" evidence="2">
    <location>
        <begin position="74"/>
        <end position="96"/>
    </location>
</feature>
<name>A0A4Q9MGB5_9APHY</name>
<evidence type="ECO:0000256" key="1">
    <source>
        <dbReference type="SAM" id="MobiDB-lite"/>
    </source>
</evidence>